<sequence length="153" mass="16986">MRHYASNSPEAMGRLVALTLMADGAIDASELKQLDRKDTIRRLGLSEAIFDRLIHELCDDMLTSAHRTTAGQLELDASNIDHLLAEVTHPLLQKQVLRMMLDIVNADQKLSGGEAVLVAEAMRFWGIDLYEVADCSIPSRSLHKLARLELAHA</sequence>
<accession>A0A935MRZ9</accession>
<name>A0A935MRZ9_9RHOO</name>
<gene>
    <name evidence="1" type="ORF">IPJ38_17220</name>
</gene>
<comment type="caution">
    <text evidence="1">The sequence shown here is derived from an EMBL/GenBank/DDBJ whole genome shotgun (WGS) entry which is preliminary data.</text>
</comment>
<evidence type="ECO:0008006" key="3">
    <source>
        <dbReference type="Google" id="ProtNLM"/>
    </source>
</evidence>
<dbReference type="EMBL" id="JADJMS010000046">
    <property type="protein sequence ID" value="MBK7416568.1"/>
    <property type="molecule type" value="Genomic_DNA"/>
</dbReference>
<proteinExistence type="predicted"/>
<dbReference type="Proteomes" id="UP000739411">
    <property type="component" value="Unassembled WGS sequence"/>
</dbReference>
<dbReference type="SUPFAM" id="SSF158682">
    <property type="entry name" value="TerB-like"/>
    <property type="match status" value="1"/>
</dbReference>
<protein>
    <recommendedName>
        <fullName evidence="3">TerB family tellurite resistance protein</fullName>
    </recommendedName>
</protein>
<dbReference type="Gene3D" id="1.10.3680.10">
    <property type="entry name" value="TerB-like"/>
    <property type="match status" value="1"/>
</dbReference>
<dbReference type="AlphaFoldDB" id="A0A935MRZ9"/>
<evidence type="ECO:0000313" key="2">
    <source>
        <dbReference type="Proteomes" id="UP000739411"/>
    </source>
</evidence>
<organism evidence="1 2">
    <name type="scientific">Candidatus Dechloromonas phosphorivorans</name>
    <dbReference type="NCBI Taxonomy" id="2899244"/>
    <lineage>
        <taxon>Bacteria</taxon>
        <taxon>Pseudomonadati</taxon>
        <taxon>Pseudomonadota</taxon>
        <taxon>Betaproteobacteria</taxon>
        <taxon>Rhodocyclales</taxon>
        <taxon>Azonexaceae</taxon>
        <taxon>Dechloromonas</taxon>
    </lineage>
</organism>
<reference evidence="1 2" key="1">
    <citation type="submission" date="2020-10" db="EMBL/GenBank/DDBJ databases">
        <title>Connecting structure to function with the recovery of over 1000 high-quality activated sludge metagenome-assembled genomes encoding full-length rRNA genes using long-read sequencing.</title>
        <authorList>
            <person name="Singleton C.M."/>
            <person name="Petriglieri F."/>
            <person name="Kristensen J.M."/>
            <person name="Kirkegaard R.H."/>
            <person name="Michaelsen T.Y."/>
            <person name="Andersen M.H."/>
            <person name="Karst S.M."/>
            <person name="Dueholm M.S."/>
            <person name="Nielsen P.H."/>
            <person name="Albertsen M."/>
        </authorList>
    </citation>
    <scope>NUCLEOTIDE SEQUENCE [LARGE SCALE GENOMIC DNA]</scope>
    <source>
        <strain evidence="1">EsbW_18-Q3-R4-48_BATAC.463</strain>
    </source>
</reference>
<dbReference type="InterPro" id="IPR029024">
    <property type="entry name" value="TerB-like"/>
</dbReference>
<evidence type="ECO:0000313" key="1">
    <source>
        <dbReference type="EMBL" id="MBK7416568.1"/>
    </source>
</evidence>